<evidence type="ECO:0000313" key="1">
    <source>
        <dbReference type="EMBL" id="KAJ3572755.1"/>
    </source>
</evidence>
<evidence type="ECO:0008006" key="3">
    <source>
        <dbReference type="Google" id="ProtNLM"/>
    </source>
</evidence>
<dbReference type="EMBL" id="JANIEX010000129">
    <property type="protein sequence ID" value="KAJ3572755.1"/>
    <property type="molecule type" value="Genomic_DNA"/>
</dbReference>
<accession>A0AAD5W3V1</accession>
<protein>
    <recommendedName>
        <fullName evidence="3">F-box domain-containing protein</fullName>
    </recommendedName>
</protein>
<sequence length="507" mass="58158">MKPRPPSSMHKLEISLSTTPLLTEQELDDIVHGCHKISHAPIARTDLPPELWKQILSYLPRGTVGKMIGINRMLFELGMNELYGEVLLMDYRGAGLKTFQQIRNSNIASRVYSLHIQPSFLLRMSCKGKPMRDMNENRPQRKKRKSDIRAFLDTALTSISDCAQLRQLNVIIHDQCISNSLAKFLQKLFKRVGRNLESLTIDMTLPSFLSIHHVFNPKLLPRLSTLIIKINDSRGPTSKDQARRARKALHSIIQPLNATLHILAFEVINFNLSKIFQKLEQLPKLHSLELRAEVGFSTLIPTIHFVTFLKHNADNLERLVIRRPTVDVPSSWNLEAIIGRLYNLLCVQHLPKLKELVLEVDYTSILESLTTHVRTFVPHLKNLTLTGQRSTLDHVQLSSLLHGLGGGDSGLESLKISVSRFSPEHLELFSTSLPNLKRLDLSYSVLWMNNRSLVTQTGLDWDATIYEDFRTRTYPQWKLEDARIVQVDETIPTLRRVVRTRDCECRW</sequence>
<organism evidence="1 2">
    <name type="scientific">Leucocoprinus birnbaumii</name>
    <dbReference type="NCBI Taxonomy" id="56174"/>
    <lineage>
        <taxon>Eukaryota</taxon>
        <taxon>Fungi</taxon>
        <taxon>Dikarya</taxon>
        <taxon>Basidiomycota</taxon>
        <taxon>Agaricomycotina</taxon>
        <taxon>Agaricomycetes</taxon>
        <taxon>Agaricomycetidae</taxon>
        <taxon>Agaricales</taxon>
        <taxon>Agaricineae</taxon>
        <taxon>Agaricaceae</taxon>
        <taxon>Leucocoprinus</taxon>
    </lineage>
</organism>
<dbReference type="Gene3D" id="3.80.10.10">
    <property type="entry name" value="Ribonuclease Inhibitor"/>
    <property type="match status" value="1"/>
</dbReference>
<keyword evidence="2" id="KW-1185">Reference proteome</keyword>
<dbReference type="AlphaFoldDB" id="A0AAD5W3V1"/>
<dbReference type="Proteomes" id="UP001213000">
    <property type="component" value="Unassembled WGS sequence"/>
</dbReference>
<gene>
    <name evidence="1" type="ORF">NP233_g2862</name>
</gene>
<dbReference type="SUPFAM" id="SSF52047">
    <property type="entry name" value="RNI-like"/>
    <property type="match status" value="1"/>
</dbReference>
<proteinExistence type="predicted"/>
<comment type="caution">
    <text evidence="1">The sequence shown here is derived from an EMBL/GenBank/DDBJ whole genome shotgun (WGS) entry which is preliminary data.</text>
</comment>
<dbReference type="InterPro" id="IPR032675">
    <property type="entry name" value="LRR_dom_sf"/>
</dbReference>
<name>A0AAD5W3V1_9AGAR</name>
<evidence type="ECO:0000313" key="2">
    <source>
        <dbReference type="Proteomes" id="UP001213000"/>
    </source>
</evidence>
<reference evidence="1" key="1">
    <citation type="submission" date="2022-07" db="EMBL/GenBank/DDBJ databases">
        <title>Genome Sequence of Leucocoprinus birnbaumii.</title>
        <authorList>
            <person name="Buettner E."/>
        </authorList>
    </citation>
    <scope>NUCLEOTIDE SEQUENCE</scope>
    <source>
        <strain evidence="1">VT141</strain>
    </source>
</reference>